<keyword evidence="1" id="KW-0808">Transferase</keyword>
<evidence type="ECO:0000313" key="2">
    <source>
        <dbReference type="Proteomes" id="UP000327157"/>
    </source>
</evidence>
<reference evidence="2" key="2">
    <citation type="submission" date="2019-10" db="EMBL/GenBank/DDBJ databases">
        <title>A de novo genome assembly of a pear dwarfing rootstock.</title>
        <authorList>
            <person name="Wang F."/>
            <person name="Wang J."/>
            <person name="Li S."/>
            <person name="Zhang Y."/>
            <person name="Fang M."/>
            <person name="Ma L."/>
            <person name="Zhao Y."/>
            <person name="Jiang S."/>
        </authorList>
    </citation>
    <scope>NUCLEOTIDE SEQUENCE [LARGE SCALE GENOMIC DNA]</scope>
</reference>
<reference evidence="1 2" key="3">
    <citation type="submission" date="2019-11" db="EMBL/GenBank/DDBJ databases">
        <title>A de novo genome assembly of a pear dwarfing rootstock.</title>
        <authorList>
            <person name="Wang F."/>
            <person name="Wang J."/>
            <person name="Li S."/>
            <person name="Zhang Y."/>
            <person name="Fang M."/>
            <person name="Ma L."/>
            <person name="Zhao Y."/>
            <person name="Jiang S."/>
        </authorList>
    </citation>
    <scope>NUCLEOTIDE SEQUENCE [LARGE SCALE GENOMIC DNA]</scope>
    <source>
        <strain evidence="1">S2</strain>
        <tissue evidence="1">Leaf</tissue>
    </source>
</reference>
<dbReference type="Proteomes" id="UP000327157">
    <property type="component" value="Chromosome 9"/>
</dbReference>
<dbReference type="EMBL" id="SMOL01000458">
    <property type="protein sequence ID" value="KAB2612712.1"/>
    <property type="molecule type" value="Genomic_DNA"/>
</dbReference>
<dbReference type="AlphaFoldDB" id="A0A5N5GGT2"/>
<comment type="caution">
    <text evidence="1">The sequence shown here is derived from an EMBL/GenBank/DDBJ whole genome shotgun (WGS) entry which is preliminary data.</text>
</comment>
<sequence>MVGSSRSEKTKVNNWVDSVALKQIGEDEREQIGADHLMWFNLPDFVALLTRSILSSFLSPPLIAYLNLLSPPSSYQLTKPLPQNSLRLAQACSYAFHLTLGRQLGRP</sequence>
<evidence type="ECO:0000313" key="1">
    <source>
        <dbReference type="EMBL" id="KAB2612712.1"/>
    </source>
</evidence>
<protein>
    <submittedName>
        <fullName evidence="1">UDP-glycosyltransferase 91C1-like</fullName>
    </submittedName>
</protein>
<keyword evidence="2" id="KW-1185">Reference proteome</keyword>
<reference evidence="1 2" key="1">
    <citation type="submission" date="2019-09" db="EMBL/GenBank/DDBJ databases">
        <authorList>
            <person name="Ou C."/>
        </authorList>
    </citation>
    <scope>NUCLEOTIDE SEQUENCE [LARGE SCALE GENOMIC DNA]</scope>
    <source>
        <strain evidence="1">S2</strain>
        <tissue evidence="1">Leaf</tissue>
    </source>
</reference>
<proteinExistence type="predicted"/>
<name>A0A5N5GGT2_9ROSA</name>
<dbReference type="GO" id="GO:0016740">
    <property type="term" value="F:transferase activity"/>
    <property type="evidence" value="ECO:0007669"/>
    <property type="project" value="UniProtKB-KW"/>
</dbReference>
<gene>
    <name evidence="1" type="ORF">D8674_035028</name>
</gene>
<accession>A0A5N5GGT2</accession>
<organism evidence="1 2">
    <name type="scientific">Pyrus ussuriensis x Pyrus communis</name>
    <dbReference type="NCBI Taxonomy" id="2448454"/>
    <lineage>
        <taxon>Eukaryota</taxon>
        <taxon>Viridiplantae</taxon>
        <taxon>Streptophyta</taxon>
        <taxon>Embryophyta</taxon>
        <taxon>Tracheophyta</taxon>
        <taxon>Spermatophyta</taxon>
        <taxon>Magnoliopsida</taxon>
        <taxon>eudicotyledons</taxon>
        <taxon>Gunneridae</taxon>
        <taxon>Pentapetalae</taxon>
        <taxon>rosids</taxon>
        <taxon>fabids</taxon>
        <taxon>Rosales</taxon>
        <taxon>Rosaceae</taxon>
        <taxon>Amygdaloideae</taxon>
        <taxon>Maleae</taxon>
        <taxon>Pyrus</taxon>
    </lineage>
</organism>